<protein>
    <submittedName>
        <fullName evidence="8">1-phosphofructokinase</fullName>
        <ecNumber evidence="8">2.7.1.144</ecNumber>
    </submittedName>
</protein>
<evidence type="ECO:0000256" key="6">
    <source>
        <dbReference type="PIRNR" id="PIRNR000535"/>
    </source>
</evidence>
<keyword evidence="2 6" id="KW-0808">Transferase</keyword>
<accession>A0A7Z7LDK4</accession>
<dbReference type="EC" id="2.7.1.144" evidence="8"/>
<dbReference type="CDD" id="cd01164">
    <property type="entry name" value="FruK_PfkB_like"/>
    <property type="match status" value="1"/>
</dbReference>
<dbReference type="PANTHER" id="PTHR46566:SF2">
    <property type="entry name" value="ATP-DEPENDENT 6-PHOSPHOFRUCTOKINASE ISOZYME 2"/>
    <property type="match status" value="1"/>
</dbReference>
<dbReference type="Pfam" id="PF00294">
    <property type="entry name" value="PfkB"/>
    <property type="match status" value="1"/>
</dbReference>
<dbReference type="PIRSF" id="PIRSF000535">
    <property type="entry name" value="1PFK/6PFK/LacC"/>
    <property type="match status" value="1"/>
</dbReference>
<dbReference type="PANTHER" id="PTHR46566">
    <property type="entry name" value="1-PHOSPHOFRUCTOKINASE-RELATED"/>
    <property type="match status" value="1"/>
</dbReference>
<feature type="domain" description="Carbohydrate kinase PfkB" evidence="7">
    <location>
        <begin position="12"/>
        <end position="289"/>
    </location>
</feature>
<keyword evidence="4 8" id="KW-0418">Kinase</keyword>
<name>A0A7Z7LDK4_9BACT</name>
<dbReference type="KEGG" id="minf:MESINF_0601"/>
<evidence type="ECO:0000259" key="7">
    <source>
        <dbReference type="Pfam" id="PF00294"/>
    </source>
</evidence>
<dbReference type="RefSeq" id="WP_169698454.1">
    <property type="nucleotide sequence ID" value="NZ_LS974202.1"/>
</dbReference>
<dbReference type="SUPFAM" id="SSF53613">
    <property type="entry name" value="Ribokinase-like"/>
    <property type="match status" value="1"/>
</dbReference>
<dbReference type="EMBL" id="LS974202">
    <property type="protein sequence ID" value="SSC12050.1"/>
    <property type="molecule type" value="Genomic_DNA"/>
</dbReference>
<evidence type="ECO:0000256" key="5">
    <source>
        <dbReference type="ARBA" id="ARBA00022840"/>
    </source>
</evidence>
<sequence length="313" mass="34405">MIFTLTLNPALDRYLYTGKLIADDTVRIDKIKDYPAGKGVDVSRVINELGGHSVAIAFLGGRIGDEIEEMLNDEGVVYASVRTEGETRMNILIESDGGQYRLSLPGPDLSEREIDKLHKTIDILLRERDTLLMCGSVPGGVGKDIYRVLCERMTGRKIKVYIDSDKEPLAEGVKASPTGIKPNTHELDRLLGKESGGDYEKALREVSERYSIPEVLLTMGKEGAMAMIEGRIYRVEVPAVPVKSAVGAGDSFLGAYCMYREMGGTVETALKMAGAASVATVMTPGTELCRREDVVKIMEKVKVNKKAQVRDWR</sequence>
<reference evidence="8 9" key="1">
    <citation type="submission" date="2017-01" db="EMBL/GenBank/DDBJ databases">
        <authorList>
            <person name="Erauso G."/>
        </authorList>
    </citation>
    <scope>NUCLEOTIDE SEQUENCE [LARGE SCALE GENOMIC DNA]</scope>
    <source>
        <strain evidence="8">MESINF1</strain>
    </source>
</reference>
<comment type="similarity">
    <text evidence="1">Belongs to the carbohydrate kinase PfkB family.</text>
</comment>
<proteinExistence type="inferred from homology"/>
<dbReference type="InterPro" id="IPR011611">
    <property type="entry name" value="PfkB_dom"/>
</dbReference>
<dbReference type="Proteomes" id="UP000250796">
    <property type="component" value="Chromosome MESINF"/>
</dbReference>
<dbReference type="InterPro" id="IPR029056">
    <property type="entry name" value="Ribokinase-like"/>
</dbReference>
<evidence type="ECO:0000313" key="8">
    <source>
        <dbReference type="EMBL" id="SSC12050.1"/>
    </source>
</evidence>
<dbReference type="GO" id="GO:0005829">
    <property type="term" value="C:cytosol"/>
    <property type="evidence" value="ECO:0007669"/>
    <property type="project" value="TreeGrafter"/>
</dbReference>
<gene>
    <name evidence="8" type="ORF">MESINF_0601</name>
</gene>
<evidence type="ECO:0000313" key="9">
    <source>
        <dbReference type="Proteomes" id="UP000250796"/>
    </source>
</evidence>
<evidence type="ECO:0000256" key="2">
    <source>
        <dbReference type="ARBA" id="ARBA00022679"/>
    </source>
</evidence>
<dbReference type="Gene3D" id="3.40.1190.20">
    <property type="match status" value="1"/>
</dbReference>
<dbReference type="NCBIfam" id="TIGR03168">
    <property type="entry name" value="1-PFK"/>
    <property type="match status" value="1"/>
</dbReference>
<dbReference type="GO" id="GO:0009024">
    <property type="term" value="F:tagatose-6-phosphate kinase activity"/>
    <property type="evidence" value="ECO:0007669"/>
    <property type="project" value="UniProtKB-EC"/>
</dbReference>
<keyword evidence="5" id="KW-0067">ATP-binding</keyword>
<keyword evidence="9" id="KW-1185">Reference proteome</keyword>
<keyword evidence="3" id="KW-0547">Nucleotide-binding</keyword>
<dbReference type="GO" id="GO:0008443">
    <property type="term" value="F:phosphofructokinase activity"/>
    <property type="evidence" value="ECO:0007669"/>
    <property type="project" value="TreeGrafter"/>
</dbReference>
<evidence type="ECO:0000256" key="1">
    <source>
        <dbReference type="ARBA" id="ARBA00010688"/>
    </source>
</evidence>
<dbReference type="GO" id="GO:0005524">
    <property type="term" value="F:ATP binding"/>
    <property type="evidence" value="ECO:0007669"/>
    <property type="project" value="UniProtKB-KW"/>
</dbReference>
<dbReference type="AlphaFoldDB" id="A0A7Z7LDK4"/>
<organism evidence="8 9">
    <name type="scientific">Mesotoga infera</name>
    <dbReference type="NCBI Taxonomy" id="1236046"/>
    <lineage>
        <taxon>Bacteria</taxon>
        <taxon>Thermotogati</taxon>
        <taxon>Thermotogota</taxon>
        <taxon>Thermotogae</taxon>
        <taxon>Kosmotogales</taxon>
        <taxon>Kosmotogaceae</taxon>
        <taxon>Mesotoga</taxon>
    </lineage>
</organism>
<evidence type="ECO:0000256" key="3">
    <source>
        <dbReference type="ARBA" id="ARBA00022741"/>
    </source>
</evidence>
<evidence type="ECO:0000256" key="4">
    <source>
        <dbReference type="ARBA" id="ARBA00022777"/>
    </source>
</evidence>
<dbReference type="InterPro" id="IPR017583">
    <property type="entry name" value="Tagatose/fructose_Pkinase"/>
</dbReference>